<protein>
    <submittedName>
        <fullName evidence="7">Sulfur oxidation c-type cytochrome SoxX</fullName>
    </submittedName>
</protein>
<evidence type="ECO:0000256" key="3">
    <source>
        <dbReference type="ARBA" id="ARBA00023004"/>
    </source>
</evidence>
<keyword evidence="5" id="KW-0732">Signal</keyword>
<dbReference type="InterPro" id="IPR030999">
    <property type="entry name" value="Thiosulf_SoxX"/>
</dbReference>
<dbReference type="PROSITE" id="PS51007">
    <property type="entry name" value="CYTC"/>
    <property type="match status" value="1"/>
</dbReference>
<dbReference type="InterPro" id="IPR036909">
    <property type="entry name" value="Cyt_c-like_dom_sf"/>
</dbReference>
<evidence type="ECO:0000313" key="7">
    <source>
        <dbReference type="EMBL" id="MFC5395346.1"/>
    </source>
</evidence>
<evidence type="ECO:0000313" key="8">
    <source>
        <dbReference type="Proteomes" id="UP001596104"/>
    </source>
</evidence>
<evidence type="ECO:0000256" key="1">
    <source>
        <dbReference type="ARBA" id="ARBA00022617"/>
    </source>
</evidence>
<feature type="chain" id="PRO_5046321118" evidence="5">
    <location>
        <begin position="23"/>
        <end position="148"/>
    </location>
</feature>
<sequence>MRLAAIWTAPVVLALASAPAAALEAYTVVGDAIPAPLGGKVGDIERGRALVLDRTQGNCLICHHVPVPNEPFQGTIGPDLAGVGARLEAGQLRLRLVDASLLNPQTVMPPYFRNQGLRDVAPAFRDRPALTAQEIEDVVTYLASLRTP</sequence>
<name>A0ABW0HDQ9_9HYPH</name>
<keyword evidence="8" id="KW-1185">Reference proteome</keyword>
<keyword evidence="1 4" id="KW-0349">Heme</keyword>
<dbReference type="Proteomes" id="UP001596104">
    <property type="component" value="Unassembled WGS sequence"/>
</dbReference>
<dbReference type="NCBIfam" id="TIGR04485">
    <property type="entry name" value="thiosulf_SoxX"/>
    <property type="match status" value="1"/>
</dbReference>
<dbReference type="Pfam" id="PF00034">
    <property type="entry name" value="Cytochrom_C"/>
    <property type="match status" value="1"/>
</dbReference>
<dbReference type="SUPFAM" id="SSF46626">
    <property type="entry name" value="Cytochrome c"/>
    <property type="match status" value="1"/>
</dbReference>
<dbReference type="InterPro" id="IPR009056">
    <property type="entry name" value="Cyt_c-like_dom"/>
</dbReference>
<feature type="signal peptide" evidence="5">
    <location>
        <begin position="1"/>
        <end position="22"/>
    </location>
</feature>
<reference evidence="8" key="1">
    <citation type="journal article" date="2019" name="Int. J. Syst. Evol. Microbiol.">
        <title>The Global Catalogue of Microorganisms (GCM) 10K type strain sequencing project: providing services to taxonomists for standard genome sequencing and annotation.</title>
        <authorList>
            <consortium name="The Broad Institute Genomics Platform"/>
            <consortium name="The Broad Institute Genome Sequencing Center for Infectious Disease"/>
            <person name="Wu L."/>
            <person name="Ma J."/>
        </authorList>
    </citation>
    <scope>NUCLEOTIDE SEQUENCE [LARGE SCALE GENOMIC DNA]</scope>
    <source>
        <strain evidence="8">CGMCC 1.16326</strain>
    </source>
</reference>
<feature type="domain" description="Cytochrome c" evidence="6">
    <location>
        <begin position="42"/>
        <end position="146"/>
    </location>
</feature>
<organism evidence="7 8">
    <name type="scientific">Bosea vestrisii</name>
    <dbReference type="NCBI Taxonomy" id="151416"/>
    <lineage>
        <taxon>Bacteria</taxon>
        <taxon>Pseudomonadati</taxon>
        <taxon>Pseudomonadota</taxon>
        <taxon>Alphaproteobacteria</taxon>
        <taxon>Hyphomicrobiales</taxon>
        <taxon>Boseaceae</taxon>
        <taxon>Bosea</taxon>
    </lineage>
</organism>
<dbReference type="Gene3D" id="1.10.760.10">
    <property type="entry name" value="Cytochrome c-like domain"/>
    <property type="match status" value="1"/>
</dbReference>
<evidence type="ECO:0000256" key="5">
    <source>
        <dbReference type="SAM" id="SignalP"/>
    </source>
</evidence>
<evidence type="ECO:0000256" key="4">
    <source>
        <dbReference type="PROSITE-ProRule" id="PRU00433"/>
    </source>
</evidence>
<keyword evidence="3 4" id="KW-0408">Iron</keyword>
<comment type="caution">
    <text evidence="7">The sequence shown here is derived from an EMBL/GenBank/DDBJ whole genome shotgun (WGS) entry which is preliminary data.</text>
</comment>
<gene>
    <name evidence="7" type="primary">soxX</name>
    <name evidence="7" type="ORF">ACFPPC_22205</name>
</gene>
<keyword evidence="2 4" id="KW-0479">Metal-binding</keyword>
<evidence type="ECO:0000259" key="6">
    <source>
        <dbReference type="PROSITE" id="PS51007"/>
    </source>
</evidence>
<accession>A0ABW0HDQ9</accession>
<dbReference type="RefSeq" id="WP_377011234.1">
    <property type="nucleotide sequence ID" value="NZ_JBHSLV010000047.1"/>
</dbReference>
<proteinExistence type="predicted"/>
<evidence type="ECO:0000256" key="2">
    <source>
        <dbReference type="ARBA" id="ARBA00022723"/>
    </source>
</evidence>
<dbReference type="EMBL" id="JBHSLV010000047">
    <property type="protein sequence ID" value="MFC5395346.1"/>
    <property type="molecule type" value="Genomic_DNA"/>
</dbReference>